<dbReference type="InterPro" id="IPR056353">
    <property type="entry name" value="Microp_dom_apicomplexa_4"/>
</dbReference>
<evidence type="ECO:0000313" key="3">
    <source>
        <dbReference type="Proteomes" id="UP001195914"/>
    </source>
</evidence>
<reference evidence="2" key="1">
    <citation type="journal article" date="2014" name="Nucleic Acids Res.">
        <title>The evolutionary dynamics of variant antigen genes in Babesia reveal a history of genomic innovation underlying host-parasite interaction.</title>
        <authorList>
            <person name="Jackson A.P."/>
            <person name="Otto T.D."/>
            <person name="Darby A."/>
            <person name="Ramaprasad A."/>
            <person name="Xia D."/>
            <person name="Echaide I.E."/>
            <person name="Farber M."/>
            <person name="Gahlot S."/>
            <person name="Gamble J."/>
            <person name="Gupta D."/>
            <person name="Gupta Y."/>
            <person name="Jackson L."/>
            <person name="Malandrin L."/>
            <person name="Malas T.B."/>
            <person name="Moussa E."/>
            <person name="Nair M."/>
            <person name="Reid A.J."/>
            <person name="Sanders M."/>
            <person name="Sharma J."/>
            <person name="Tracey A."/>
            <person name="Quail M.A."/>
            <person name="Weir W."/>
            <person name="Wastling J.M."/>
            <person name="Hall N."/>
            <person name="Willadsen P."/>
            <person name="Lingelbach K."/>
            <person name="Shiels B."/>
            <person name="Tait A."/>
            <person name="Berriman M."/>
            <person name="Allred D.R."/>
            <person name="Pain A."/>
        </authorList>
    </citation>
    <scope>NUCLEOTIDE SEQUENCE</scope>
    <source>
        <strain evidence="2">1802A</strain>
    </source>
</reference>
<reference evidence="2" key="2">
    <citation type="submission" date="2021-05" db="EMBL/GenBank/DDBJ databases">
        <authorList>
            <person name="Pain A."/>
        </authorList>
    </citation>
    <scope>NUCLEOTIDE SEQUENCE</scope>
    <source>
        <strain evidence="2">1802A</strain>
    </source>
</reference>
<dbReference type="Proteomes" id="UP001195914">
    <property type="component" value="Unassembled WGS sequence"/>
</dbReference>
<dbReference type="Pfam" id="PF23527">
    <property type="entry name" value="Microp_apicomplexa_14"/>
    <property type="match status" value="1"/>
</dbReference>
<dbReference type="EMBL" id="JAHBMH010000044">
    <property type="protein sequence ID" value="KAK1936535.1"/>
    <property type="molecule type" value="Genomic_DNA"/>
</dbReference>
<proteinExistence type="predicted"/>
<name>A0AAD9GDQ1_BABDI</name>
<accession>A0AAD9GDQ1</accession>
<organism evidence="2 3">
    <name type="scientific">Babesia divergens</name>
    <dbReference type="NCBI Taxonomy" id="32595"/>
    <lineage>
        <taxon>Eukaryota</taxon>
        <taxon>Sar</taxon>
        <taxon>Alveolata</taxon>
        <taxon>Apicomplexa</taxon>
        <taxon>Aconoidasida</taxon>
        <taxon>Piroplasmida</taxon>
        <taxon>Babesiidae</taxon>
        <taxon>Babesia</taxon>
    </lineage>
</organism>
<dbReference type="AlphaFoldDB" id="A0AAD9GDQ1"/>
<keyword evidence="3" id="KW-1185">Reference proteome</keyword>
<evidence type="ECO:0000259" key="1">
    <source>
        <dbReference type="Pfam" id="PF23527"/>
    </source>
</evidence>
<evidence type="ECO:0000313" key="2">
    <source>
        <dbReference type="EMBL" id="KAK1936535.1"/>
    </source>
</evidence>
<protein>
    <recommendedName>
        <fullName evidence="1">Microprotein domain-containing protein</fullName>
    </recommendedName>
</protein>
<gene>
    <name evidence="2" type="ORF">X943_004085</name>
</gene>
<comment type="caution">
    <text evidence="2">The sequence shown here is derived from an EMBL/GenBank/DDBJ whole genome shotgun (WGS) entry which is preliminary data.</text>
</comment>
<feature type="domain" description="Microprotein" evidence="1">
    <location>
        <begin position="298"/>
        <end position="340"/>
    </location>
</feature>
<sequence length="342" mass="40196">MEFKKCPLRLLRKLYNSFNHRYALSRQPILHLKLYICHRNIDEVGDFELYYTLFCGQENLLHFIGIICHEISRFPNAPLLNLHRHESSAIREANLVQFTSEIGWSDICQNVYLLNYYADVLSQVSAIRMLLSQKISQWLKTLYDTDIEQMLPKVLKAIPYNHPTDGTGFCMVLDWMKAQDISKYHRLFDDKEVDQDVIYAIRSLAESLCEEYNERWNLYLVRFDCLLKVFLKSKSLNDSKGLQTLLAVINRWRNGNYARFRMFNIYDIYRATMDILKIDKATCNARANAVIDLYSSMSQLGLEESYQSFIKKINIPEPPNRGGLPEGFSTKKFYAKISKHYK</sequence>